<evidence type="ECO:0000313" key="3">
    <source>
        <dbReference type="Proteomes" id="UP001302812"/>
    </source>
</evidence>
<sequence>MLPSIVIVAAALGLANAANNLNPVSPRWSLNKRQGESFRPGENTGFGETCVEAFGPGFIECRPASATDSMLCINPDLGHTCCSNLWGCPADSFCLVDGLCCPTGLDPVTCAAENGVSLPPNFGATTTSTPEDTATATATATVRTTTTEATATSGIAHTTSTTRAPIHGTGSFGNGTATRTATTSRPVVTAGAYKEKAGIAAVMLGLGVAIIV</sequence>
<dbReference type="RefSeq" id="XP_064673691.1">
    <property type="nucleotide sequence ID" value="XM_064814242.1"/>
</dbReference>
<reference evidence="2" key="1">
    <citation type="journal article" date="2023" name="Mol. Phylogenet. Evol.">
        <title>Genome-scale phylogeny and comparative genomics of the fungal order Sordariales.</title>
        <authorList>
            <person name="Hensen N."/>
            <person name="Bonometti L."/>
            <person name="Westerberg I."/>
            <person name="Brannstrom I.O."/>
            <person name="Guillou S."/>
            <person name="Cros-Aarteil S."/>
            <person name="Calhoun S."/>
            <person name="Haridas S."/>
            <person name="Kuo A."/>
            <person name="Mondo S."/>
            <person name="Pangilinan J."/>
            <person name="Riley R."/>
            <person name="LaButti K."/>
            <person name="Andreopoulos B."/>
            <person name="Lipzen A."/>
            <person name="Chen C."/>
            <person name="Yan M."/>
            <person name="Daum C."/>
            <person name="Ng V."/>
            <person name="Clum A."/>
            <person name="Steindorff A."/>
            <person name="Ohm R.A."/>
            <person name="Martin F."/>
            <person name="Silar P."/>
            <person name="Natvig D.O."/>
            <person name="Lalanne C."/>
            <person name="Gautier V."/>
            <person name="Ament-Velasquez S.L."/>
            <person name="Kruys A."/>
            <person name="Hutchinson M.I."/>
            <person name="Powell A.J."/>
            <person name="Barry K."/>
            <person name="Miller A.N."/>
            <person name="Grigoriev I.V."/>
            <person name="Debuchy R."/>
            <person name="Gladieux P."/>
            <person name="Hiltunen Thoren M."/>
            <person name="Johannesson H."/>
        </authorList>
    </citation>
    <scope>NUCLEOTIDE SEQUENCE</scope>
    <source>
        <strain evidence="2">CBS 508.74</strain>
    </source>
</reference>
<accession>A0AAN6YW03</accession>
<proteinExistence type="predicted"/>
<comment type="caution">
    <text evidence="2">The sequence shown here is derived from an EMBL/GenBank/DDBJ whole genome shotgun (WGS) entry which is preliminary data.</text>
</comment>
<gene>
    <name evidence="2" type="ORF">N656DRAFT_774319</name>
</gene>
<feature type="signal peptide" evidence="1">
    <location>
        <begin position="1"/>
        <end position="17"/>
    </location>
</feature>
<name>A0AAN6YW03_9PEZI</name>
<dbReference type="EMBL" id="MU853333">
    <property type="protein sequence ID" value="KAK4116121.1"/>
    <property type="molecule type" value="Genomic_DNA"/>
</dbReference>
<evidence type="ECO:0000313" key="2">
    <source>
        <dbReference type="EMBL" id="KAK4116121.1"/>
    </source>
</evidence>
<dbReference type="Proteomes" id="UP001302812">
    <property type="component" value="Unassembled WGS sequence"/>
</dbReference>
<protein>
    <recommendedName>
        <fullName evidence="4">GPI anchored serine-threonine rich protein</fullName>
    </recommendedName>
</protein>
<evidence type="ECO:0000256" key="1">
    <source>
        <dbReference type="SAM" id="SignalP"/>
    </source>
</evidence>
<dbReference type="AlphaFoldDB" id="A0AAN6YW03"/>
<feature type="chain" id="PRO_5043054248" description="GPI anchored serine-threonine rich protein" evidence="1">
    <location>
        <begin position="18"/>
        <end position="212"/>
    </location>
</feature>
<dbReference type="GeneID" id="89938367"/>
<keyword evidence="3" id="KW-1185">Reference proteome</keyword>
<evidence type="ECO:0008006" key="4">
    <source>
        <dbReference type="Google" id="ProtNLM"/>
    </source>
</evidence>
<reference evidence="2" key="2">
    <citation type="submission" date="2023-05" db="EMBL/GenBank/DDBJ databases">
        <authorList>
            <consortium name="Lawrence Berkeley National Laboratory"/>
            <person name="Steindorff A."/>
            <person name="Hensen N."/>
            <person name="Bonometti L."/>
            <person name="Westerberg I."/>
            <person name="Brannstrom I.O."/>
            <person name="Guillou S."/>
            <person name="Cros-Aarteil S."/>
            <person name="Calhoun S."/>
            <person name="Haridas S."/>
            <person name="Kuo A."/>
            <person name="Mondo S."/>
            <person name="Pangilinan J."/>
            <person name="Riley R."/>
            <person name="Labutti K."/>
            <person name="Andreopoulos B."/>
            <person name="Lipzen A."/>
            <person name="Chen C."/>
            <person name="Yanf M."/>
            <person name="Daum C."/>
            <person name="Ng V."/>
            <person name="Clum A."/>
            <person name="Ohm R."/>
            <person name="Martin F."/>
            <person name="Silar P."/>
            <person name="Natvig D."/>
            <person name="Lalanne C."/>
            <person name="Gautier V."/>
            <person name="Ament-Velasquez S.L."/>
            <person name="Kruys A."/>
            <person name="Hutchinson M.I."/>
            <person name="Powell A.J."/>
            <person name="Barry K."/>
            <person name="Miller A.N."/>
            <person name="Grigoriev I.V."/>
            <person name="Debuchy R."/>
            <person name="Gladieux P."/>
            <person name="Thoren M.H."/>
            <person name="Johannesson H."/>
        </authorList>
    </citation>
    <scope>NUCLEOTIDE SEQUENCE</scope>
    <source>
        <strain evidence="2">CBS 508.74</strain>
    </source>
</reference>
<keyword evidence="1" id="KW-0732">Signal</keyword>
<organism evidence="2 3">
    <name type="scientific">Canariomyces notabilis</name>
    <dbReference type="NCBI Taxonomy" id="2074819"/>
    <lineage>
        <taxon>Eukaryota</taxon>
        <taxon>Fungi</taxon>
        <taxon>Dikarya</taxon>
        <taxon>Ascomycota</taxon>
        <taxon>Pezizomycotina</taxon>
        <taxon>Sordariomycetes</taxon>
        <taxon>Sordariomycetidae</taxon>
        <taxon>Sordariales</taxon>
        <taxon>Chaetomiaceae</taxon>
        <taxon>Canariomyces</taxon>
    </lineage>
</organism>